<reference evidence="1 2" key="1">
    <citation type="submission" date="2016-01" db="EMBL/GenBank/DDBJ databases">
        <title>High potential of lignocellulose degradation of a new Verrucomicrobia species.</title>
        <authorList>
            <person name="Wang Y."/>
            <person name="Shi Y."/>
            <person name="Qiu Z."/>
            <person name="Liu S."/>
            <person name="Yang H."/>
        </authorList>
    </citation>
    <scope>NUCLEOTIDE SEQUENCE [LARGE SCALE GENOMIC DNA]</scope>
    <source>
        <strain evidence="1 2">TSB47</strain>
    </source>
</reference>
<gene>
    <name evidence="1" type="ORF">AW736_23405</name>
</gene>
<dbReference type="Pfam" id="PF16257">
    <property type="entry name" value="UxaE"/>
    <property type="match status" value="1"/>
</dbReference>
<dbReference type="EMBL" id="LRRQ01000174">
    <property type="protein sequence ID" value="OAM87356.1"/>
    <property type="molecule type" value="Genomic_DNA"/>
</dbReference>
<evidence type="ECO:0000313" key="2">
    <source>
        <dbReference type="Proteomes" id="UP000078486"/>
    </source>
</evidence>
<dbReference type="RefSeq" id="WP_068772728.1">
    <property type="nucleotide sequence ID" value="NZ_CP109796.1"/>
</dbReference>
<dbReference type="Proteomes" id="UP000078486">
    <property type="component" value="Unassembled WGS sequence"/>
</dbReference>
<name>A0A178IEA0_9BACT</name>
<evidence type="ECO:0000313" key="1">
    <source>
        <dbReference type="EMBL" id="OAM87356.1"/>
    </source>
</evidence>
<dbReference type="AlphaFoldDB" id="A0A178IEA0"/>
<organism evidence="1 2">
    <name type="scientific">Termitidicoccus mucosus</name>
    <dbReference type="NCBI Taxonomy" id="1184151"/>
    <lineage>
        <taxon>Bacteria</taxon>
        <taxon>Pseudomonadati</taxon>
        <taxon>Verrucomicrobiota</taxon>
        <taxon>Opitutia</taxon>
        <taxon>Opitutales</taxon>
        <taxon>Opitutaceae</taxon>
        <taxon>Termitidicoccus</taxon>
    </lineage>
</organism>
<dbReference type="OrthoDB" id="175816at2"/>
<dbReference type="InterPro" id="IPR032586">
    <property type="entry name" value="UxaE"/>
</dbReference>
<accession>A0A178IEA0</accession>
<protein>
    <submittedName>
        <fullName evidence="1">Uncharacterized protein</fullName>
    </submittedName>
</protein>
<dbReference type="GO" id="GO:0016853">
    <property type="term" value="F:isomerase activity"/>
    <property type="evidence" value="ECO:0007669"/>
    <property type="project" value="InterPro"/>
</dbReference>
<keyword evidence="2" id="KW-1185">Reference proteome</keyword>
<sequence>MSAINQFLLQNNLRIASNPCVSPDFCLDWPALAAKLASASADVREWPKSRFATAAGQWTLLEDGVTGDCAWKLKPGSGIAASAAAKALAEGRPLDGGAVVFPATFANLLVLKNLIQEHNPASAIFPTASQKLGQSTLGIGARFTTLHWPAVEWAMGALGVGMTANQNSIPRELVYDVDAMLAGSLDTVPFPFIGTNVPEGHQGQSVEGMSHGCVLSKLRTGFHQRGIAWSFNADHQPIGGKFDAREDQLVTGCVLASYITFDLSPELAQTVVPTNAADWVAANVPADLVAKVRARVAAIGLRLDEAELSKLLAYVWPAMKKMKVRDEKYRAARERRFTTAAGREYLRELSIDELPGLTTPETTAIMLALCEALGMKINFIAPAFGFQKNMPYPDNAALRALIEKQWRVCEKFGTSIGFHSGSGKSAENYQVMGAVTGAHLEIKTSGRYTYEMGRALFASKNSADQALWRDWYQFTVGLALKGVFSADATEQKMARIFVTDALEKAGKPSDVFASEATVRAAIESLPPSPEHMFWFEYNFLHVLAAGGRAEKSALGDHSPAGYRQRARFYSVSDEGRLLYAKNVAAYIVFLAENTGLATKETCAAARAKLAAYATLDQLQSDIG</sequence>
<proteinExistence type="predicted"/>
<comment type="caution">
    <text evidence="1">The sequence shown here is derived from an EMBL/GenBank/DDBJ whole genome shotgun (WGS) entry which is preliminary data.</text>
</comment>